<keyword evidence="3" id="KW-1185">Reference proteome</keyword>
<gene>
    <name evidence="2" type="ORF">FISHEDRAFT_74659</name>
</gene>
<feature type="compositionally biased region" description="Polar residues" evidence="1">
    <location>
        <begin position="175"/>
        <end position="187"/>
    </location>
</feature>
<dbReference type="Proteomes" id="UP000054144">
    <property type="component" value="Unassembled WGS sequence"/>
</dbReference>
<accession>A0A0D7AAD7</accession>
<feature type="compositionally biased region" description="Low complexity" evidence="1">
    <location>
        <begin position="98"/>
        <end position="115"/>
    </location>
</feature>
<feature type="compositionally biased region" description="Polar residues" evidence="1">
    <location>
        <begin position="291"/>
        <end position="305"/>
    </location>
</feature>
<evidence type="ECO:0000256" key="1">
    <source>
        <dbReference type="SAM" id="MobiDB-lite"/>
    </source>
</evidence>
<feature type="compositionally biased region" description="Polar residues" evidence="1">
    <location>
        <begin position="135"/>
        <end position="153"/>
    </location>
</feature>
<evidence type="ECO:0000313" key="3">
    <source>
        <dbReference type="Proteomes" id="UP000054144"/>
    </source>
</evidence>
<feature type="region of interest" description="Disordered" evidence="1">
    <location>
        <begin position="291"/>
        <end position="345"/>
    </location>
</feature>
<proteinExistence type="predicted"/>
<sequence length="478" mass="52528">MAPRKDKTKAKEASAQAVKLRKKTTTSLTSTDDKTPSQLPASKLKATTTQLSSSSSSSTSSKATVVPTTQQRKPKPTKPQESMTLPARVEAFQRQQQSLAKTTSATAVSSTRQTSPSNLPRAKPVPSRLPRPVGIQSTYSSPTQPSRARTTLENVRKLFVQPAPVPHRSSRQTKSESNSPHSPNQLIQLEWKKHGPRSGQAMPQMTVEEVTPTNEPPSSHTGSSSTTTSSQSATEETVYLSAESQQSKGKDRAPPSPSPRILSPLPSHLSPFRPLPSTVSSPLLQQILQDPSVAETSYPRSSFNPRTPRLPSVSKLGSPLPTPVQSPRDPNKLPSRPLSRMSLVRSPTSGPAVFSQYHGRSANELAILIQVDKIRTRYEQHAQPPSGARQEEEVYGLSTKEFLKDITQFITLPPFLVEDYGVEIIDRYSSSQKQYRMIKSVGYGLNETVNKLQLYLDELYQDSMKQAAVELFEKAPEI</sequence>
<dbReference type="EMBL" id="KN881942">
    <property type="protein sequence ID" value="KIY47354.1"/>
    <property type="molecule type" value="Genomic_DNA"/>
</dbReference>
<name>A0A0D7AAD7_9AGAR</name>
<protein>
    <submittedName>
        <fullName evidence="2">Uncharacterized protein</fullName>
    </submittedName>
</protein>
<reference evidence="2 3" key="1">
    <citation type="journal article" date="2015" name="Fungal Genet. Biol.">
        <title>Evolution of novel wood decay mechanisms in Agaricales revealed by the genome sequences of Fistulina hepatica and Cylindrobasidium torrendii.</title>
        <authorList>
            <person name="Floudas D."/>
            <person name="Held B.W."/>
            <person name="Riley R."/>
            <person name="Nagy L.G."/>
            <person name="Koehler G."/>
            <person name="Ransdell A.S."/>
            <person name="Younus H."/>
            <person name="Chow J."/>
            <person name="Chiniquy J."/>
            <person name="Lipzen A."/>
            <person name="Tritt A."/>
            <person name="Sun H."/>
            <person name="Haridas S."/>
            <person name="LaButti K."/>
            <person name="Ohm R.A."/>
            <person name="Kues U."/>
            <person name="Blanchette R.A."/>
            <person name="Grigoriev I.V."/>
            <person name="Minto R.E."/>
            <person name="Hibbett D.S."/>
        </authorList>
    </citation>
    <scope>NUCLEOTIDE SEQUENCE [LARGE SCALE GENOMIC DNA]</scope>
    <source>
        <strain evidence="2 3">ATCC 64428</strain>
    </source>
</reference>
<feature type="compositionally biased region" description="Low complexity" evidence="1">
    <location>
        <begin position="259"/>
        <end position="277"/>
    </location>
</feature>
<evidence type="ECO:0000313" key="2">
    <source>
        <dbReference type="EMBL" id="KIY47354.1"/>
    </source>
</evidence>
<dbReference type="AlphaFoldDB" id="A0A0D7AAD7"/>
<feature type="region of interest" description="Disordered" evidence="1">
    <location>
        <begin position="1"/>
        <end position="277"/>
    </location>
</feature>
<organism evidence="2 3">
    <name type="scientific">Fistulina hepatica ATCC 64428</name>
    <dbReference type="NCBI Taxonomy" id="1128425"/>
    <lineage>
        <taxon>Eukaryota</taxon>
        <taxon>Fungi</taxon>
        <taxon>Dikarya</taxon>
        <taxon>Basidiomycota</taxon>
        <taxon>Agaricomycotina</taxon>
        <taxon>Agaricomycetes</taxon>
        <taxon>Agaricomycetidae</taxon>
        <taxon>Agaricales</taxon>
        <taxon>Fistulinaceae</taxon>
        <taxon>Fistulina</taxon>
    </lineage>
</organism>
<feature type="compositionally biased region" description="Low complexity" evidence="1">
    <location>
        <begin position="218"/>
        <end position="237"/>
    </location>
</feature>
<feature type="compositionally biased region" description="Low complexity" evidence="1">
    <location>
        <begin position="42"/>
        <end position="64"/>
    </location>
</feature>